<dbReference type="OrthoDB" id="639407at2"/>
<keyword evidence="1" id="KW-0430">Lectin</keyword>
<dbReference type="Gene3D" id="2.60.120.200">
    <property type="match status" value="1"/>
</dbReference>
<dbReference type="EMBL" id="FQUM01000001">
    <property type="protein sequence ID" value="SHE32939.1"/>
    <property type="molecule type" value="Genomic_DNA"/>
</dbReference>
<accession>A0A1M4SL86</accession>
<dbReference type="GO" id="GO:0030246">
    <property type="term" value="F:carbohydrate binding"/>
    <property type="evidence" value="ECO:0007669"/>
    <property type="project" value="UniProtKB-KW"/>
</dbReference>
<name>A0A1M4SL86_9BACT</name>
<evidence type="ECO:0000313" key="1">
    <source>
        <dbReference type="EMBL" id="SHE32939.1"/>
    </source>
</evidence>
<dbReference type="SUPFAM" id="SSF49899">
    <property type="entry name" value="Concanavalin A-like lectins/glucanases"/>
    <property type="match status" value="1"/>
</dbReference>
<dbReference type="PROSITE" id="PS51257">
    <property type="entry name" value="PROKAR_LIPOPROTEIN"/>
    <property type="match status" value="1"/>
</dbReference>
<gene>
    <name evidence="1" type="ORF">SAMN05444274_10167</name>
</gene>
<reference evidence="1 2" key="1">
    <citation type="submission" date="2016-11" db="EMBL/GenBank/DDBJ databases">
        <authorList>
            <person name="Jaros S."/>
            <person name="Januszkiewicz K."/>
            <person name="Wedrychowicz H."/>
        </authorList>
    </citation>
    <scope>NUCLEOTIDE SEQUENCE [LARGE SCALE GENOMIC DNA]</scope>
    <source>
        <strain evidence="1 2">DSM 26910</strain>
    </source>
</reference>
<dbReference type="InterPro" id="IPR032510">
    <property type="entry name" value="DUF4972"/>
</dbReference>
<proteinExistence type="predicted"/>
<dbReference type="InterPro" id="IPR013320">
    <property type="entry name" value="ConA-like_dom_sf"/>
</dbReference>
<keyword evidence="2" id="KW-1185">Reference proteome</keyword>
<dbReference type="GO" id="GO:0005975">
    <property type="term" value="P:carbohydrate metabolic process"/>
    <property type="evidence" value="ECO:0007669"/>
    <property type="project" value="UniProtKB-ARBA"/>
</dbReference>
<protein>
    <submittedName>
        <fullName evidence="1">Concanavalin A-like lectin/glucanases superfamily protein</fullName>
    </submittedName>
</protein>
<evidence type="ECO:0000313" key="2">
    <source>
        <dbReference type="Proteomes" id="UP000184164"/>
    </source>
</evidence>
<dbReference type="Proteomes" id="UP000184164">
    <property type="component" value="Unassembled WGS sequence"/>
</dbReference>
<sequence>MNKTITFSRLSISIMLGLFLGSLLFSCSKDDDSGAEILGYISQLKDKAEELISLRNDAEYGDEIGMYPEESKELLNEAITMLDDAARRIEDGVETKPSQRKVDQLLAEADNIVVQFKETVNLEESEKSYELYVGGLSDGGYIDFGSSSDYTNFGEIGDQAFTVELFLKLNDYTDFGPVISTFIEDEANLQRTGWSVNTYGEKMRMTYCTDYYYGLSEGGFEFNDGSLDKWIHYAAVYNDKGFDNEKIDNKLVVAKLYKNGILAASVTLPYEGPNPYKPYSGDVAPMVAFAQTKADGHVETGRRTNGYIKHFHIWKGIKTQEEILSLAKEEAEVLGTEDDLVCGWDFTTKPAGEETTIEDITGRHEATIIGTHTWEVIKK</sequence>
<dbReference type="AlphaFoldDB" id="A0A1M4SL86"/>
<dbReference type="Pfam" id="PF13385">
    <property type="entry name" value="Laminin_G_3"/>
    <property type="match status" value="1"/>
</dbReference>
<dbReference type="RefSeq" id="WP_072997904.1">
    <property type="nucleotide sequence ID" value="NZ_FQUM01000001.1"/>
</dbReference>
<organism evidence="1 2">
    <name type="scientific">Mariniphaga anaerophila</name>
    <dbReference type="NCBI Taxonomy" id="1484053"/>
    <lineage>
        <taxon>Bacteria</taxon>
        <taxon>Pseudomonadati</taxon>
        <taxon>Bacteroidota</taxon>
        <taxon>Bacteroidia</taxon>
        <taxon>Marinilabiliales</taxon>
        <taxon>Prolixibacteraceae</taxon>
        <taxon>Mariniphaga</taxon>
    </lineage>
</organism>
<dbReference type="Pfam" id="PF16342">
    <property type="entry name" value="DUF4972"/>
    <property type="match status" value="1"/>
</dbReference>
<dbReference type="STRING" id="1484053.SAMN05444274_10167"/>
<dbReference type="GO" id="GO:0004553">
    <property type="term" value="F:hydrolase activity, hydrolyzing O-glycosyl compounds"/>
    <property type="evidence" value="ECO:0007669"/>
    <property type="project" value="UniProtKB-ARBA"/>
</dbReference>